<feature type="domain" description="Cyclic nucleotide-binding" evidence="2">
    <location>
        <begin position="33"/>
        <end position="103"/>
    </location>
</feature>
<evidence type="ECO:0000259" key="2">
    <source>
        <dbReference type="PROSITE" id="PS50042"/>
    </source>
</evidence>
<comment type="caution">
    <text evidence="3">The sequence shown here is derived from an EMBL/GenBank/DDBJ whole genome shotgun (WGS) entry which is preliminary data.</text>
</comment>
<dbReference type="CDD" id="cd00038">
    <property type="entry name" value="CAP_ED"/>
    <property type="match status" value="1"/>
</dbReference>
<evidence type="ECO:0000256" key="1">
    <source>
        <dbReference type="ARBA" id="ARBA00023159"/>
    </source>
</evidence>
<dbReference type="EMBL" id="JABJVM010000003">
    <property type="protein sequence ID" value="MBA3925431.1"/>
    <property type="molecule type" value="Genomic_DNA"/>
</dbReference>
<gene>
    <name evidence="3" type="ORF">HPK16_03660</name>
</gene>
<dbReference type="Pfam" id="PF00027">
    <property type="entry name" value="cNMP_binding"/>
    <property type="match status" value="1"/>
</dbReference>
<dbReference type="InterPro" id="IPR018490">
    <property type="entry name" value="cNMP-bd_dom_sf"/>
</dbReference>
<dbReference type="InterPro" id="IPR014710">
    <property type="entry name" value="RmlC-like_jellyroll"/>
</dbReference>
<reference evidence="3 4" key="1">
    <citation type="submission" date="2020-05" db="EMBL/GenBank/DDBJ databases">
        <authorList>
            <person name="Carlin C.R."/>
        </authorList>
    </citation>
    <scope>NUCLEOTIDE SEQUENCE [LARGE SCALE GENOMIC DNA]</scope>
    <source>
        <strain evidence="3 4">FSL W9-0585</strain>
    </source>
</reference>
<reference evidence="3 4" key="2">
    <citation type="submission" date="2020-08" db="EMBL/GenBank/DDBJ databases">
        <title>Listeria ohnekaius sp. nov. and Listeria portnoyii sp. nov. isolated from non-agricultural and natural environments.</title>
        <authorList>
            <person name="Weller D."/>
            <person name="Belias A.M."/>
            <person name="Liao J."/>
            <person name="Guo S."/>
            <person name="Orsi R.H."/>
            <person name="Wiedmann M."/>
        </authorList>
    </citation>
    <scope>NUCLEOTIDE SEQUENCE [LARGE SCALE GENOMIC DNA]</scope>
    <source>
        <strain evidence="3 4">FSL W9-0585</strain>
    </source>
</reference>
<dbReference type="InterPro" id="IPR000595">
    <property type="entry name" value="cNMP-bd_dom"/>
</dbReference>
<organism evidence="3 4">
    <name type="scientific">Listeria rustica</name>
    <dbReference type="NCBI Taxonomy" id="2713503"/>
    <lineage>
        <taxon>Bacteria</taxon>
        <taxon>Bacillati</taxon>
        <taxon>Bacillota</taxon>
        <taxon>Bacilli</taxon>
        <taxon>Bacillales</taxon>
        <taxon>Listeriaceae</taxon>
        <taxon>Listeria</taxon>
    </lineage>
</organism>
<name>A0A7W1T508_9LIST</name>
<protein>
    <submittedName>
        <fullName evidence="3">Crp/Fnr family transcriptional regulator</fullName>
    </submittedName>
</protein>
<dbReference type="Proteomes" id="UP000548787">
    <property type="component" value="Unassembled WGS sequence"/>
</dbReference>
<dbReference type="RefSeq" id="WP_181675664.1">
    <property type="nucleotide sequence ID" value="NZ_JABJVM010000003.1"/>
</dbReference>
<sequence>MEERMGNSRYYEESKLKQYFIDDPTYSLPNSTVHINANDQIVKENEDSDHIYIITSGIAIEKQGNNILHLLTSNNFIGLGTIFQKSNASEVVALTEMELVEIDTKRIIEKLRERSYGMEILIDVLNSRILELAERYNFSQAKEERVWQALYHLAVANGQRSENGSYVIPSFSKKMMGSYLHLTASQVNAVYKSLIANGCIRELEEEVILYPL</sequence>
<dbReference type="Gene3D" id="2.60.120.10">
    <property type="entry name" value="Jelly Rolls"/>
    <property type="match status" value="1"/>
</dbReference>
<accession>A0A7W1T508</accession>
<keyword evidence="1" id="KW-0010">Activator</keyword>
<evidence type="ECO:0000313" key="3">
    <source>
        <dbReference type="EMBL" id="MBA3925431.1"/>
    </source>
</evidence>
<dbReference type="SUPFAM" id="SSF51206">
    <property type="entry name" value="cAMP-binding domain-like"/>
    <property type="match status" value="1"/>
</dbReference>
<dbReference type="PROSITE" id="PS50042">
    <property type="entry name" value="CNMP_BINDING_3"/>
    <property type="match status" value="1"/>
</dbReference>
<keyword evidence="4" id="KW-1185">Reference proteome</keyword>
<proteinExistence type="predicted"/>
<evidence type="ECO:0000313" key="4">
    <source>
        <dbReference type="Proteomes" id="UP000548787"/>
    </source>
</evidence>
<dbReference type="AlphaFoldDB" id="A0A7W1T508"/>